<name>A0A2N6Q7N2_9BACT</name>
<proteinExistence type="predicted"/>
<evidence type="ECO:0000313" key="2">
    <source>
        <dbReference type="Proteomes" id="UP000235661"/>
    </source>
</evidence>
<organism evidence="1 2">
    <name type="scientific">Hoylesella timonensis</name>
    <dbReference type="NCBI Taxonomy" id="386414"/>
    <lineage>
        <taxon>Bacteria</taxon>
        <taxon>Pseudomonadati</taxon>
        <taxon>Bacteroidota</taxon>
        <taxon>Bacteroidia</taxon>
        <taxon>Bacteroidales</taxon>
        <taxon>Prevotellaceae</taxon>
        <taxon>Hoylesella</taxon>
    </lineage>
</organism>
<reference evidence="1 2" key="1">
    <citation type="submission" date="2017-09" db="EMBL/GenBank/DDBJ databases">
        <title>Bacterial strain isolated from the female urinary microbiota.</title>
        <authorList>
            <person name="Thomas-White K."/>
            <person name="Kumar N."/>
            <person name="Forster S."/>
            <person name="Putonti C."/>
            <person name="Lawley T."/>
            <person name="Wolfe A.J."/>
        </authorList>
    </citation>
    <scope>NUCLEOTIDE SEQUENCE [LARGE SCALE GENOMIC DNA]</scope>
    <source>
        <strain evidence="1 2">UMB0818</strain>
    </source>
</reference>
<evidence type="ECO:0000313" key="1">
    <source>
        <dbReference type="EMBL" id="PMC10999.1"/>
    </source>
</evidence>
<dbReference type="Proteomes" id="UP000235661">
    <property type="component" value="Unassembled WGS sequence"/>
</dbReference>
<protein>
    <submittedName>
        <fullName evidence="1">Uncharacterized protein</fullName>
    </submittedName>
</protein>
<sequence>MRRLVQTGLPFDQTGRQVTLFRIQTLTYMALSFTANELNNKRKVGHACNSPFNSEKVTRKFLYLV</sequence>
<gene>
    <name evidence="1" type="ORF">CJ232_02600</name>
</gene>
<accession>A0A2N6Q7N2</accession>
<dbReference type="EMBL" id="PNGI01000003">
    <property type="protein sequence ID" value="PMC10999.1"/>
    <property type="molecule type" value="Genomic_DNA"/>
</dbReference>
<comment type="caution">
    <text evidence="1">The sequence shown here is derived from an EMBL/GenBank/DDBJ whole genome shotgun (WGS) entry which is preliminary data.</text>
</comment>
<dbReference type="AlphaFoldDB" id="A0A2N6Q7N2"/>